<evidence type="ECO:0000313" key="5">
    <source>
        <dbReference type="Proteomes" id="UP001187531"/>
    </source>
</evidence>
<evidence type="ECO:0000256" key="1">
    <source>
        <dbReference type="ARBA" id="ARBA00022737"/>
    </source>
</evidence>
<dbReference type="PRINTS" id="PR01415">
    <property type="entry name" value="ANKYRIN"/>
</dbReference>
<evidence type="ECO:0000256" key="2">
    <source>
        <dbReference type="ARBA" id="ARBA00023043"/>
    </source>
</evidence>
<dbReference type="AlphaFoldDB" id="A0AA88KU87"/>
<keyword evidence="2 3" id="KW-0040">ANK repeat</keyword>
<dbReference type="PROSITE" id="PS50088">
    <property type="entry name" value="ANK_REPEAT"/>
    <property type="match status" value="5"/>
</dbReference>
<feature type="repeat" description="ANK" evidence="3">
    <location>
        <begin position="322"/>
        <end position="354"/>
    </location>
</feature>
<organism evidence="4 5">
    <name type="scientific">Artemia franciscana</name>
    <name type="common">Brine shrimp</name>
    <name type="synonym">Artemia sanfranciscana</name>
    <dbReference type="NCBI Taxonomy" id="6661"/>
    <lineage>
        <taxon>Eukaryota</taxon>
        <taxon>Metazoa</taxon>
        <taxon>Ecdysozoa</taxon>
        <taxon>Arthropoda</taxon>
        <taxon>Crustacea</taxon>
        <taxon>Branchiopoda</taxon>
        <taxon>Anostraca</taxon>
        <taxon>Artemiidae</taxon>
        <taxon>Artemia</taxon>
    </lineage>
</organism>
<name>A0AA88KU87_ARTSF</name>
<dbReference type="GO" id="GO:0031436">
    <property type="term" value="C:BRCA1-BARD1 complex"/>
    <property type="evidence" value="ECO:0007669"/>
    <property type="project" value="TreeGrafter"/>
</dbReference>
<dbReference type="PANTHER" id="PTHR24171">
    <property type="entry name" value="ANKYRIN REPEAT DOMAIN-CONTAINING PROTEIN 39-RELATED"/>
    <property type="match status" value="1"/>
</dbReference>
<dbReference type="SUPFAM" id="SSF48403">
    <property type="entry name" value="Ankyrin repeat"/>
    <property type="match status" value="1"/>
</dbReference>
<feature type="repeat" description="ANK" evidence="3">
    <location>
        <begin position="289"/>
        <end position="321"/>
    </location>
</feature>
<dbReference type="InterPro" id="IPR002110">
    <property type="entry name" value="Ankyrin_rpt"/>
</dbReference>
<evidence type="ECO:0000256" key="3">
    <source>
        <dbReference type="PROSITE-ProRule" id="PRU00023"/>
    </source>
</evidence>
<reference evidence="4" key="1">
    <citation type="submission" date="2023-07" db="EMBL/GenBank/DDBJ databases">
        <title>Chromosome-level genome assembly of Artemia franciscana.</title>
        <authorList>
            <person name="Jo E."/>
        </authorList>
    </citation>
    <scope>NUCLEOTIDE SEQUENCE</scope>
    <source>
        <tissue evidence="4">Whole body</tissue>
    </source>
</reference>
<dbReference type="EMBL" id="JAVRJZ010000019">
    <property type="protein sequence ID" value="KAK2707248.1"/>
    <property type="molecule type" value="Genomic_DNA"/>
</dbReference>
<proteinExistence type="predicted"/>
<feature type="repeat" description="ANK" evidence="3">
    <location>
        <begin position="356"/>
        <end position="388"/>
    </location>
</feature>
<sequence length="494" mass="55833">MAWTELRSWEEKKSHITWTYPNQANKKSFELSNPQNNAYPVNIKQDEPIEVKIQLQIDIAMAGQRISIDKVLEISVRDMLQDQDVLISDHQPILTHTNQSNSSQNAPKKKKKFIIRKPDYLKLKKEMTPTALNLPATDGTSTEEKVAIFQQIILEISQQSIPMSNGKPKKYEQKAPALKHNPPLNFKNQWMVNDDEKAEAAVKYLNSTIGKEDPDFSETSRIRGRVRELSAKENKEDYNNQLTYKELDLVISKWTNAIKKVLSESKGELSLTKYILELNANPNLKLSRSHWTPLHYASIKGNLEISQLLVSNGATVDAFTSDGGTPLGWSVIEREVSVTKYLLEQGANPNLEFDQSQCTPLHYAAKDGELEICHLLLLSGALMDALDASKWTPLHSAARYGNLEICRLLISSGAAVIALDDYKWTPIHYAARYNKLDICQLLASNGAEINCLTSKNDTPLMLAYCNVNDIYSYISEYLLANKAKLSDEIMRFMP</sequence>
<evidence type="ECO:0000313" key="4">
    <source>
        <dbReference type="EMBL" id="KAK2707248.1"/>
    </source>
</evidence>
<keyword evidence="1" id="KW-0677">Repeat</keyword>
<dbReference type="GO" id="GO:0085020">
    <property type="term" value="P:protein K6-linked ubiquitination"/>
    <property type="evidence" value="ECO:0007669"/>
    <property type="project" value="TreeGrafter"/>
</dbReference>
<feature type="repeat" description="ANK" evidence="3">
    <location>
        <begin position="389"/>
        <end position="421"/>
    </location>
</feature>
<dbReference type="Proteomes" id="UP001187531">
    <property type="component" value="Unassembled WGS sequence"/>
</dbReference>
<keyword evidence="5" id="KW-1185">Reference proteome</keyword>
<accession>A0AA88KU87</accession>
<dbReference type="Gene3D" id="1.25.40.20">
    <property type="entry name" value="Ankyrin repeat-containing domain"/>
    <property type="match status" value="1"/>
</dbReference>
<dbReference type="PROSITE" id="PS50297">
    <property type="entry name" value="ANK_REP_REGION"/>
    <property type="match status" value="5"/>
</dbReference>
<dbReference type="GO" id="GO:0070531">
    <property type="term" value="C:BRCA1-A complex"/>
    <property type="evidence" value="ECO:0007669"/>
    <property type="project" value="TreeGrafter"/>
</dbReference>
<dbReference type="Pfam" id="PF12796">
    <property type="entry name" value="Ank_2"/>
    <property type="match status" value="3"/>
</dbReference>
<dbReference type="GO" id="GO:0004842">
    <property type="term" value="F:ubiquitin-protein transferase activity"/>
    <property type="evidence" value="ECO:0007669"/>
    <property type="project" value="TreeGrafter"/>
</dbReference>
<dbReference type="InterPro" id="IPR036770">
    <property type="entry name" value="Ankyrin_rpt-contain_sf"/>
</dbReference>
<protein>
    <submittedName>
        <fullName evidence="4">Uncharacterized protein</fullName>
    </submittedName>
</protein>
<feature type="repeat" description="ANK" evidence="3">
    <location>
        <begin position="422"/>
        <end position="454"/>
    </location>
</feature>
<gene>
    <name evidence="4" type="ORF">QYM36_015063</name>
</gene>
<comment type="caution">
    <text evidence="4">The sequence shown here is derived from an EMBL/GenBank/DDBJ whole genome shotgun (WGS) entry which is preliminary data.</text>
</comment>
<dbReference type="SMART" id="SM00248">
    <property type="entry name" value="ANK"/>
    <property type="match status" value="7"/>
</dbReference>
<dbReference type="PANTHER" id="PTHR24171:SF8">
    <property type="entry name" value="BRCA1-ASSOCIATED RING DOMAIN PROTEIN 1"/>
    <property type="match status" value="1"/>
</dbReference>